<reference evidence="1 2" key="1">
    <citation type="journal article" date="2019" name="Nat. Med.">
        <title>A library of human gut bacterial isolates paired with longitudinal multiomics data enables mechanistic microbiome research.</title>
        <authorList>
            <person name="Poyet M."/>
            <person name="Groussin M."/>
            <person name="Gibbons S.M."/>
            <person name="Avila-Pacheco J."/>
            <person name="Jiang X."/>
            <person name="Kearney S.M."/>
            <person name="Perrotta A.R."/>
            <person name="Berdy B."/>
            <person name="Zhao S."/>
            <person name="Lieberman T.D."/>
            <person name="Swanson P.K."/>
            <person name="Smith M."/>
            <person name="Roesemann S."/>
            <person name="Alexander J.E."/>
            <person name="Rich S.A."/>
            <person name="Livny J."/>
            <person name="Vlamakis H."/>
            <person name="Clish C."/>
            <person name="Bullock K."/>
            <person name="Deik A."/>
            <person name="Scott J."/>
            <person name="Pierce K.A."/>
            <person name="Xavier R.J."/>
            <person name="Alm E.J."/>
        </authorList>
    </citation>
    <scope>NUCLEOTIDE SEQUENCE [LARGE SCALE GENOMIC DNA]</scope>
    <source>
        <strain evidence="1 2">BIOML-A10</strain>
    </source>
</reference>
<sequence>MPSCFFARYNLLAIKTSIFSPIINDKKINIPVAFTFKKNNQLKNNSFRGIFLLFTKVYTKRHIKYIL</sequence>
<comment type="caution">
    <text evidence="1">The sequence shown here is derived from an EMBL/GenBank/DDBJ whole genome shotgun (WGS) entry which is preliminary data.</text>
</comment>
<dbReference type="AlphaFoldDB" id="A0A7J4XDU0"/>
<evidence type="ECO:0000313" key="1">
    <source>
        <dbReference type="EMBL" id="KAA3758605.1"/>
    </source>
</evidence>
<dbReference type="Proteomes" id="UP000422221">
    <property type="component" value="Unassembled WGS sequence"/>
</dbReference>
<name>A0A7J4XDU0_9BACE</name>
<organism evidence="1 2">
    <name type="scientific">Bacteroides salyersiae</name>
    <dbReference type="NCBI Taxonomy" id="291644"/>
    <lineage>
        <taxon>Bacteria</taxon>
        <taxon>Pseudomonadati</taxon>
        <taxon>Bacteroidota</taxon>
        <taxon>Bacteroidia</taxon>
        <taxon>Bacteroidales</taxon>
        <taxon>Bacteroidaceae</taxon>
        <taxon>Bacteroides</taxon>
    </lineage>
</organism>
<protein>
    <submittedName>
        <fullName evidence="1">Uncharacterized protein</fullName>
    </submittedName>
</protein>
<proteinExistence type="predicted"/>
<gene>
    <name evidence="1" type="ORF">F3F73_20395</name>
</gene>
<evidence type="ECO:0000313" key="2">
    <source>
        <dbReference type="Proteomes" id="UP000422221"/>
    </source>
</evidence>
<accession>A0A7J4XDU0</accession>
<dbReference type="EMBL" id="VWMK01000026">
    <property type="protein sequence ID" value="KAA3758605.1"/>
    <property type="molecule type" value="Genomic_DNA"/>
</dbReference>